<dbReference type="SMART" id="SM00065">
    <property type="entry name" value="GAF"/>
    <property type="match status" value="1"/>
</dbReference>
<dbReference type="EMBL" id="AWVH01000039">
    <property type="protein sequence ID" value="ERJ92033.1"/>
    <property type="molecule type" value="Genomic_DNA"/>
</dbReference>
<dbReference type="PANTHER" id="PTHR45228">
    <property type="entry name" value="CYCLIC DI-GMP PHOSPHODIESTERASE TM_0186-RELATED"/>
    <property type="match status" value="1"/>
</dbReference>
<keyword evidence="3" id="KW-1185">Reference proteome</keyword>
<dbReference type="Pfam" id="PF01966">
    <property type="entry name" value="HD"/>
    <property type="match status" value="1"/>
</dbReference>
<comment type="caution">
    <text evidence="2">The sequence shown here is derived from an EMBL/GenBank/DDBJ whole genome shotgun (WGS) entry which is preliminary data.</text>
</comment>
<evidence type="ECO:0000313" key="2">
    <source>
        <dbReference type="EMBL" id="ERJ92033.1"/>
    </source>
</evidence>
<organism evidence="2 3">
    <name type="scientific">Treponema lecithinolyticum ATCC 700332</name>
    <dbReference type="NCBI Taxonomy" id="1321815"/>
    <lineage>
        <taxon>Bacteria</taxon>
        <taxon>Pseudomonadati</taxon>
        <taxon>Spirochaetota</taxon>
        <taxon>Spirochaetia</taxon>
        <taxon>Spirochaetales</taxon>
        <taxon>Treponemataceae</taxon>
        <taxon>Treponema</taxon>
    </lineage>
</organism>
<dbReference type="CDD" id="cd00077">
    <property type="entry name" value="HDc"/>
    <property type="match status" value="1"/>
</dbReference>
<sequence>MAIQTVSREKKLQTIIESEKVLNEIQDIDILLERLLSEARSIVNADAGSIYIRKHNMLTIKYAQNDSLQRMLECGQKLPFSFFSFEINEKSISGYSVLTGTILNIADAYTLPDDKPYKFNKQPDSLTGYRTKAILTVPLITGNKETLGVLQIINPLDEKGQIVEFDKNDELYINHFASGAVQALERARLTRAMVLRMINMARLRDPKETGSHVQRVSSYAVEIYDRWAFKRGIDVSEQNKFRDMLKISAILHDVGKVGIPDAILKLPRAFTREEYDIIKTHTVIGALLFPSIESPLDAMARDVALHHHEHWDGSGYPGNVDMTQVTQENAVSMVNGTPLAGEDIPLAARIVALADVFDALSSKRVYKKAWSEEEVLAEIQAQSGKHFDPEIVQAFMEIQPIIRKIKEAWPESC</sequence>
<dbReference type="Gene3D" id="3.30.450.40">
    <property type="match status" value="1"/>
</dbReference>
<evidence type="ECO:0000259" key="1">
    <source>
        <dbReference type="PROSITE" id="PS51832"/>
    </source>
</evidence>
<dbReference type="InterPro" id="IPR037522">
    <property type="entry name" value="HD_GYP_dom"/>
</dbReference>
<dbReference type="InterPro" id="IPR006674">
    <property type="entry name" value="HD_domain"/>
</dbReference>
<dbReference type="InterPro" id="IPR029016">
    <property type="entry name" value="GAF-like_dom_sf"/>
</dbReference>
<protein>
    <submittedName>
        <fullName evidence="2">HD domain protein</fullName>
    </submittedName>
</protein>
<dbReference type="SMART" id="SM00471">
    <property type="entry name" value="HDc"/>
    <property type="match status" value="1"/>
</dbReference>
<dbReference type="SUPFAM" id="SSF55781">
    <property type="entry name" value="GAF domain-like"/>
    <property type="match status" value="1"/>
</dbReference>
<gene>
    <name evidence="2" type="ORF">HMPREF9193_01691</name>
</gene>
<dbReference type="InterPro" id="IPR003607">
    <property type="entry name" value="HD/PDEase_dom"/>
</dbReference>
<dbReference type="PANTHER" id="PTHR45228:SF8">
    <property type="entry name" value="TWO-COMPONENT RESPONSE REGULATOR-RELATED"/>
    <property type="match status" value="1"/>
</dbReference>
<dbReference type="InterPro" id="IPR052020">
    <property type="entry name" value="Cyclic_di-GMP/3'3'-cGAMP_PDE"/>
</dbReference>
<dbReference type="Pfam" id="PF01590">
    <property type="entry name" value="GAF"/>
    <property type="match status" value="1"/>
</dbReference>
<name>A0ABN0NX85_TRELE</name>
<dbReference type="InterPro" id="IPR003018">
    <property type="entry name" value="GAF"/>
</dbReference>
<reference evidence="2 3" key="1">
    <citation type="submission" date="2013-08" db="EMBL/GenBank/DDBJ databases">
        <authorList>
            <person name="Weinstock G."/>
            <person name="Sodergren E."/>
            <person name="Wylie T."/>
            <person name="Fulton L."/>
            <person name="Fulton R."/>
            <person name="Fronick C."/>
            <person name="O'Laughlin M."/>
            <person name="Godfrey J."/>
            <person name="Miner T."/>
            <person name="Herter B."/>
            <person name="Appelbaum E."/>
            <person name="Cordes M."/>
            <person name="Lek S."/>
            <person name="Wollam A."/>
            <person name="Pepin K.H."/>
            <person name="Palsikar V.B."/>
            <person name="Mitreva M."/>
            <person name="Wilson R.K."/>
        </authorList>
    </citation>
    <scope>NUCLEOTIDE SEQUENCE [LARGE SCALE GENOMIC DNA]</scope>
    <source>
        <strain evidence="2 3">ATCC 700332</strain>
    </source>
</reference>
<dbReference type="PROSITE" id="PS51832">
    <property type="entry name" value="HD_GYP"/>
    <property type="match status" value="1"/>
</dbReference>
<dbReference type="Gene3D" id="1.10.3210.10">
    <property type="entry name" value="Hypothetical protein af1432"/>
    <property type="match status" value="1"/>
</dbReference>
<dbReference type="Proteomes" id="UP000016649">
    <property type="component" value="Unassembled WGS sequence"/>
</dbReference>
<dbReference type="RefSeq" id="WP_021687892.1">
    <property type="nucleotide sequence ID" value="NZ_KI260569.1"/>
</dbReference>
<feature type="domain" description="HD-GYP" evidence="1">
    <location>
        <begin position="187"/>
        <end position="411"/>
    </location>
</feature>
<evidence type="ECO:0000313" key="3">
    <source>
        <dbReference type="Proteomes" id="UP000016649"/>
    </source>
</evidence>
<accession>A0ABN0NX85</accession>
<dbReference type="SUPFAM" id="SSF109604">
    <property type="entry name" value="HD-domain/PDEase-like"/>
    <property type="match status" value="1"/>
</dbReference>
<proteinExistence type="predicted"/>